<gene>
    <name evidence="2" type="ORF">Tsubulata_017561</name>
</gene>
<evidence type="ECO:0000313" key="2">
    <source>
        <dbReference type="EMBL" id="KAJ4824712.1"/>
    </source>
</evidence>
<evidence type="ECO:0000256" key="1">
    <source>
        <dbReference type="SAM" id="MobiDB-lite"/>
    </source>
</evidence>
<dbReference type="InterPro" id="IPR052191">
    <property type="entry name" value="tRNA_ntf/polyA_polymerase_I"/>
</dbReference>
<reference evidence="2" key="1">
    <citation type="submission" date="2022-02" db="EMBL/GenBank/DDBJ databases">
        <authorList>
            <person name="Henning P.M."/>
            <person name="McCubbin A.G."/>
            <person name="Shore J.S."/>
        </authorList>
    </citation>
    <scope>NUCLEOTIDE SEQUENCE</scope>
    <source>
        <strain evidence="2">F60SS</strain>
        <tissue evidence="2">Leaves</tissue>
    </source>
</reference>
<name>A0A9Q0F4V6_9ROSI</name>
<dbReference type="AlphaFoldDB" id="A0A9Q0F4V6"/>
<dbReference type="Proteomes" id="UP001141552">
    <property type="component" value="Unassembled WGS sequence"/>
</dbReference>
<sequence length="430" mass="48271">MCYLFQLWQKLFSNLDMMVGSDRPCDCSLWIGLLALHQTLVINPQDALVLWVFASVLYHGTWKEGVKFARENATVLERFAAEISGFSECRSDKELAVEVAQLASLVQDSLDAFVDSSCLHESMSRYPASQCSGLVFVSKKAGDATAKLFDVLVNDVASYENRREDSFINYLLLGKGDLDETRFVLGKVILQTLSGGLIGVEDVESFNRNYDSILSELSEDVIIVQRSKNGIPTALGPEVKITKKRKLLDISGQMSQAAEGDQQGMQMSVLEKKDLCSPQQEMSDKQCTSIRSENYLDGASGHMKSRMTEKQQEIVQARSEKKQNIKAASMFRMKELLRLHRYDESCATPDGEQNECRAKKYTTKLKLKRHMLHGKETKQQLDVSNSKTLRADGENDSYPSLEDVKEKTGKIKEVLTKERTGPPSLSSLFK</sequence>
<proteinExistence type="predicted"/>
<protein>
    <submittedName>
        <fullName evidence="2">Uncharacterized protein</fullName>
    </submittedName>
</protein>
<accession>A0A9Q0F4V6</accession>
<reference evidence="2" key="2">
    <citation type="journal article" date="2023" name="Plants (Basel)">
        <title>Annotation of the Turnera subulata (Passifloraceae) Draft Genome Reveals the S-Locus Evolved after the Divergence of Turneroideae from Passifloroideae in a Stepwise Manner.</title>
        <authorList>
            <person name="Henning P.M."/>
            <person name="Roalson E.H."/>
            <person name="Mir W."/>
            <person name="McCubbin A.G."/>
            <person name="Shore J.S."/>
        </authorList>
    </citation>
    <scope>NUCLEOTIDE SEQUENCE</scope>
    <source>
        <strain evidence="2">F60SS</strain>
    </source>
</reference>
<dbReference type="OrthoDB" id="445712at2759"/>
<evidence type="ECO:0000313" key="3">
    <source>
        <dbReference type="Proteomes" id="UP001141552"/>
    </source>
</evidence>
<comment type="caution">
    <text evidence="2">The sequence shown here is derived from an EMBL/GenBank/DDBJ whole genome shotgun (WGS) entry which is preliminary data.</text>
</comment>
<feature type="compositionally biased region" description="Basic and acidic residues" evidence="1">
    <location>
        <begin position="402"/>
        <end position="420"/>
    </location>
</feature>
<organism evidence="2 3">
    <name type="scientific">Turnera subulata</name>
    <dbReference type="NCBI Taxonomy" id="218843"/>
    <lineage>
        <taxon>Eukaryota</taxon>
        <taxon>Viridiplantae</taxon>
        <taxon>Streptophyta</taxon>
        <taxon>Embryophyta</taxon>
        <taxon>Tracheophyta</taxon>
        <taxon>Spermatophyta</taxon>
        <taxon>Magnoliopsida</taxon>
        <taxon>eudicotyledons</taxon>
        <taxon>Gunneridae</taxon>
        <taxon>Pentapetalae</taxon>
        <taxon>rosids</taxon>
        <taxon>fabids</taxon>
        <taxon>Malpighiales</taxon>
        <taxon>Passifloraceae</taxon>
        <taxon>Turnera</taxon>
    </lineage>
</organism>
<feature type="region of interest" description="Disordered" evidence="1">
    <location>
        <begin position="371"/>
        <end position="430"/>
    </location>
</feature>
<dbReference type="EMBL" id="JAKUCV010007109">
    <property type="protein sequence ID" value="KAJ4824712.1"/>
    <property type="molecule type" value="Genomic_DNA"/>
</dbReference>
<dbReference type="PANTHER" id="PTHR43051">
    <property type="entry name" value="POLYNUCLEOTIDE ADENYLYLTRANSFERASE FAMILY PROTEIN"/>
    <property type="match status" value="1"/>
</dbReference>
<dbReference type="PANTHER" id="PTHR43051:SF1">
    <property type="entry name" value="POLYNUCLEOTIDE ADENYLYLTRANSFERASE FAMILY PROTEIN"/>
    <property type="match status" value="1"/>
</dbReference>
<keyword evidence="3" id="KW-1185">Reference proteome</keyword>